<gene>
    <name evidence="1" type="ORF">QAD02_010524</name>
</gene>
<keyword evidence="2" id="KW-1185">Reference proteome</keyword>
<dbReference type="Proteomes" id="UP001239111">
    <property type="component" value="Chromosome 2"/>
</dbReference>
<organism evidence="1 2">
    <name type="scientific">Eretmocerus hayati</name>
    <dbReference type="NCBI Taxonomy" id="131215"/>
    <lineage>
        <taxon>Eukaryota</taxon>
        <taxon>Metazoa</taxon>
        <taxon>Ecdysozoa</taxon>
        <taxon>Arthropoda</taxon>
        <taxon>Hexapoda</taxon>
        <taxon>Insecta</taxon>
        <taxon>Pterygota</taxon>
        <taxon>Neoptera</taxon>
        <taxon>Endopterygota</taxon>
        <taxon>Hymenoptera</taxon>
        <taxon>Apocrita</taxon>
        <taxon>Proctotrupomorpha</taxon>
        <taxon>Chalcidoidea</taxon>
        <taxon>Aphelinidae</taxon>
        <taxon>Aphelininae</taxon>
        <taxon>Eretmocerus</taxon>
    </lineage>
</organism>
<dbReference type="EMBL" id="CM056742">
    <property type="protein sequence ID" value="KAJ8674738.1"/>
    <property type="molecule type" value="Genomic_DNA"/>
</dbReference>
<sequence>MLEPADFWTIKTPITPIESFWSEFDSPFKMKFLLTVCFALTLALASQAIPLAPENESHVGESYDQSGSDADATTASSPEDDTIEEPNSNEVSRERRILGLILAAKFMEGFANGLSGGSSSSTTHEPIQESYEGDPAGFDGYSARG</sequence>
<protein>
    <submittedName>
        <fullName evidence="1">Uncharacterized protein</fullName>
    </submittedName>
</protein>
<name>A0ACC2NU68_9HYME</name>
<evidence type="ECO:0000313" key="2">
    <source>
        <dbReference type="Proteomes" id="UP001239111"/>
    </source>
</evidence>
<comment type="caution">
    <text evidence="1">The sequence shown here is derived from an EMBL/GenBank/DDBJ whole genome shotgun (WGS) entry which is preliminary data.</text>
</comment>
<evidence type="ECO:0000313" key="1">
    <source>
        <dbReference type="EMBL" id="KAJ8674738.1"/>
    </source>
</evidence>
<accession>A0ACC2NU68</accession>
<reference evidence="1" key="1">
    <citation type="submission" date="2023-04" db="EMBL/GenBank/DDBJ databases">
        <title>A chromosome-level genome assembly of the parasitoid wasp Eretmocerus hayati.</title>
        <authorList>
            <person name="Zhong Y."/>
            <person name="Liu S."/>
            <person name="Liu Y."/>
        </authorList>
    </citation>
    <scope>NUCLEOTIDE SEQUENCE</scope>
    <source>
        <strain evidence="1">ZJU_SS_LIU_2023</strain>
    </source>
</reference>
<proteinExistence type="predicted"/>